<dbReference type="InterPro" id="IPR007021">
    <property type="entry name" value="DUF659"/>
</dbReference>
<dbReference type="AlphaFoldDB" id="A0A388M228"/>
<evidence type="ECO:0000313" key="4">
    <source>
        <dbReference type="EMBL" id="GBG88611.1"/>
    </source>
</evidence>
<feature type="compositionally biased region" description="Basic and acidic residues" evidence="1">
    <location>
        <begin position="1108"/>
        <end position="1122"/>
    </location>
</feature>
<feature type="region of interest" description="Disordered" evidence="1">
    <location>
        <begin position="1"/>
        <end position="100"/>
    </location>
</feature>
<feature type="region of interest" description="Disordered" evidence="1">
    <location>
        <begin position="928"/>
        <end position="976"/>
    </location>
</feature>
<organism evidence="4 5">
    <name type="scientific">Chara braunii</name>
    <name type="common">Braun's stonewort</name>
    <dbReference type="NCBI Taxonomy" id="69332"/>
    <lineage>
        <taxon>Eukaryota</taxon>
        <taxon>Viridiplantae</taxon>
        <taxon>Streptophyta</taxon>
        <taxon>Charophyceae</taxon>
        <taxon>Charales</taxon>
        <taxon>Characeae</taxon>
        <taxon>Chara</taxon>
    </lineage>
</organism>
<feature type="compositionally biased region" description="Basic and acidic residues" evidence="1">
    <location>
        <begin position="683"/>
        <end position="692"/>
    </location>
</feature>
<feature type="region of interest" description="Disordered" evidence="1">
    <location>
        <begin position="666"/>
        <end position="710"/>
    </location>
</feature>
<evidence type="ECO:0000259" key="3">
    <source>
        <dbReference type="Pfam" id="PF05699"/>
    </source>
</evidence>
<feature type="compositionally biased region" description="Basic and acidic residues" evidence="1">
    <location>
        <begin position="1"/>
        <end position="13"/>
    </location>
</feature>
<evidence type="ECO:0000313" key="5">
    <source>
        <dbReference type="Proteomes" id="UP000265515"/>
    </source>
</evidence>
<feature type="compositionally biased region" description="Basic and acidic residues" evidence="1">
    <location>
        <begin position="799"/>
        <end position="808"/>
    </location>
</feature>
<dbReference type="Proteomes" id="UP000265515">
    <property type="component" value="Unassembled WGS sequence"/>
</dbReference>
<dbReference type="InterPro" id="IPR008906">
    <property type="entry name" value="HATC_C_dom"/>
</dbReference>
<dbReference type="Pfam" id="PF05699">
    <property type="entry name" value="Dimer_Tnp_hAT"/>
    <property type="match status" value="1"/>
</dbReference>
<dbReference type="Gramene" id="GBG88611">
    <property type="protein sequence ID" value="GBG88611"/>
    <property type="gene ID" value="CBR_g48141"/>
</dbReference>
<dbReference type="OrthoDB" id="1741262at2759"/>
<dbReference type="PANTHER" id="PTHR32166">
    <property type="entry name" value="OSJNBA0013A04.12 PROTEIN"/>
    <property type="match status" value="1"/>
</dbReference>
<feature type="region of interest" description="Disordered" evidence="1">
    <location>
        <begin position="856"/>
        <end position="894"/>
    </location>
</feature>
<feature type="domain" description="HAT C-terminal dimerisation" evidence="3">
    <location>
        <begin position="553"/>
        <end position="613"/>
    </location>
</feature>
<dbReference type="InterPro" id="IPR012337">
    <property type="entry name" value="RNaseH-like_sf"/>
</dbReference>
<feature type="region of interest" description="Disordered" evidence="1">
    <location>
        <begin position="1080"/>
        <end position="1144"/>
    </location>
</feature>
<accession>A0A388M228</accession>
<feature type="region of interest" description="Disordered" evidence="1">
    <location>
        <begin position="781"/>
        <end position="808"/>
    </location>
</feature>
<dbReference type="SUPFAM" id="SSF53098">
    <property type="entry name" value="Ribonuclease H-like"/>
    <property type="match status" value="1"/>
</dbReference>
<proteinExistence type="predicted"/>
<keyword evidence="5" id="KW-1185">Reference proteome</keyword>
<evidence type="ECO:0008006" key="6">
    <source>
        <dbReference type="Google" id="ProtNLM"/>
    </source>
</evidence>
<reference evidence="4 5" key="1">
    <citation type="journal article" date="2018" name="Cell">
        <title>The Chara Genome: Secondary Complexity and Implications for Plant Terrestrialization.</title>
        <authorList>
            <person name="Nishiyama T."/>
            <person name="Sakayama H."/>
            <person name="Vries J.D."/>
            <person name="Buschmann H."/>
            <person name="Saint-Marcoux D."/>
            <person name="Ullrich K.K."/>
            <person name="Haas F.B."/>
            <person name="Vanderstraeten L."/>
            <person name="Becker D."/>
            <person name="Lang D."/>
            <person name="Vosolsobe S."/>
            <person name="Rombauts S."/>
            <person name="Wilhelmsson P.K.I."/>
            <person name="Janitza P."/>
            <person name="Kern R."/>
            <person name="Heyl A."/>
            <person name="Rumpler F."/>
            <person name="Villalobos L.I.A.C."/>
            <person name="Clay J.M."/>
            <person name="Skokan R."/>
            <person name="Toyoda A."/>
            <person name="Suzuki Y."/>
            <person name="Kagoshima H."/>
            <person name="Schijlen E."/>
            <person name="Tajeshwar N."/>
            <person name="Catarino B."/>
            <person name="Hetherington A.J."/>
            <person name="Saltykova A."/>
            <person name="Bonnot C."/>
            <person name="Breuninger H."/>
            <person name="Symeonidi A."/>
            <person name="Radhakrishnan G.V."/>
            <person name="Van Nieuwerburgh F."/>
            <person name="Deforce D."/>
            <person name="Chang C."/>
            <person name="Karol K.G."/>
            <person name="Hedrich R."/>
            <person name="Ulvskov P."/>
            <person name="Glockner G."/>
            <person name="Delwiche C.F."/>
            <person name="Petrasek J."/>
            <person name="Van de Peer Y."/>
            <person name="Friml J."/>
            <person name="Beilby M."/>
            <person name="Dolan L."/>
            <person name="Kohara Y."/>
            <person name="Sugano S."/>
            <person name="Fujiyama A."/>
            <person name="Delaux P.-M."/>
            <person name="Quint M."/>
            <person name="TheiBen G."/>
            <person name="Hagemann M."/>
            <person name="Harholt J."/>
            <person name="Dunand C."/>
            <person name="Zachgo S."/>
            <person name="Langdale J."/>
            <person name="Maumus F."/>
            <person name="Straeten D.V.D."/>
            <person name="Gould S.B."/>
            <person name="Rensing S.A."/>
        </authorList>
    </citation>
    <scope>NUCLEOTIDE SEQUENCE [LARGE SCALE GENOMIC DNA]</scope>
    <source>
        <strain evidence="4 5">S276</strain>
    </source>
</reference>
<dbReference type="GO" id="GO:0046983">
    <property type="term" value="F:protein dimerization activity"/>
    <property type="evidence" value="ECO:0007669"/>
    <property type="project" value="InterPro"/>
</dbReference>
<comment type="caution">
    <text evidence="4">The sequence shown here is derived from an EMBL/GenBank/DDBJ whole genome shotgun (WGS) entry which is preliminary data.</text>
</comment>
<name>A0A388M228_CHABU</name>
<gene>
    <name evidence="4" type="ORF">CBR_g48141</name>
</gene>
<evidence type="ECO:0000256" key="1">
    <source>
        <dbReference type="SAM" id="MobiDB-lite"/>
    </source>
</evidence>
<sequence>MREHDIPDRRATDVQRGSGRGRTGASQSQPQEHDPVDEIQEFQDEQARRAPDLAGEEVVMTARGSSAAHHHEGDAPGPAGKRAVGSGLEGVAQEHKRQRQSTLDEVYDLDGQVAFRDTFLQWAYDSGIPFAAFRRQSWYRHKKALAAMSRGVWPVYPSFKDIGGGGIDDQRGKVAVMLREVRGSFESVGATILSDARQSRDARPIVNFLAAAKRGALLYATVQRDGSVAETTRIVLRRWKAIFQSFAPKDVLAICTDSASNYMSAAKLLAKDPDPEIRRITWLPCATHVANLMISDIGTRVPWVTETIIRARALVRFIKSHSAAYHLSRVKSRRRMFVHPVETRFASVFFMFVCLLARRNALESMLHDDEWDKIPWDSSKRRQALWVRQVIRCADFWPNVQHAISVMTPVYQLLRRLDRGGMIMSMIYSWSEELVRQVAVVDVLDDMRWPCVEAVQIRTMHMLEPAHDAAHLFNPRRRSLRYYESARRTAADLEVVTECDSFFLTQTGGDSTGDAYLRVHEQMRSFHANVGHMTDMLTRDAKVEAYAGDEETSRCASWWVEHGACFPDLQEIARRVMHMWTSASPAERNWAEHERIHTAKRNKLKFRKFAQLVEIATNLKLLGCSDLSGGAPSATEGLRRSLRLQMQVDSSTGVRREVSGHLDDITADEHMSSQHTPASAPPGDREQTDLRTSDFPGLGHGLSDTGFPGWGHRGERVGDDVEYRPTEAGVPKSTEELHALLDREEEQRLEVLQRDWAGIVVYMAEQQRVRDLEIGAAVPDPGGVEHRDPFAPDLAQTEGHGDPTVPEHGDPAVSNVVLGFRAADTLQPDDVRTEEAVCMEGNSDEHGDGGCGPGVEANDGADTVGRLSPSPSAGPGMEDPIRRGAAGSLGVGVRSPPLYTLVTPRYSGSPASLEREQHHSESIIAAGRGAHRAGTKSLTPPPPTVPHNTPTPVTGRAAGRGHMPTSSSPRLDTQQSFHRPWSTVRRVDDKVRGDFAAHQTRLREDLEEHRPIPSLTNAYCILDQPGHGTRRVMLLGSRRDAPAFYTFGEDGVSAPHGERHHSSINELEARIAREEARLRESHEKLDRERRRMAAARTSDADTEEEPIEVARRRERERERERLVAAQAHMASPTRGRGGRGDKAVEAAEATEAVKAGGVIA</sequence>
<feature type="domain" description="DUF659" evidence="2">
    <location>
        <begin position="157"/>
        <end position="313"/>
    </location>
</feature>
<feature type="compositionally biased region" description="Basic and acidic residues" evidence="1">
    <location>
        <begin position="1080"/>
        <end position="1091"/>
    </location>
</feature>
<feature type="compositionally biased region" description="Polar residues" evidence="1">
    <location>
        <begin position="964"/>
        <end position="976"/>
    </location>
</feature>
<evidence type="ECO:0000259" key="2">
    <source>
        <dbReference type="Pfam" id="PF04937"/>
    </source>
</evidence>
<dbReference type="EMBL" id="BFEA01000684">
    <property type="protein sequence ID" value="GBG88611.1"/>
    <property type="molecule type" value="Genomic_DNA"/>
</dbReference>
<protein>
    <recommendedName>
        <fullName evidence="6">DUF659 domain-containing protein</fullName>
    </recommendedName>
</protein>
<dbReference type="Pfam" id="PF04937">
    <property type="entry name" value="DUF659"/>
    <property type="match status" value="1"/>
</dbReference>
<dbReference type="PANTHER" id="PTHR32166:SF123">
    <property type="entry name" value="BED-TYPE DOMAIN-CONTAINING PROTEIN"/>
    <property type="match status" value="1"/>
</dbReference>